<reference evidence="6" key="1">
    <citation type="submission" date="2022-07" db="EMBL/GenBank/DDBJ databases">
        <title>Tahibacter sp., a new gammaproteobacterium isolated from the silt sample collected at pig farm.</title>
        <authorList>
            <person name="Chen H."/>
        </authorList>
    </citation>
    <scope>NUCLEOTIDE SEQUENCE</scope>
    <source>
        <strain evidence="6">P2K</strain>
    </source>
</reference>
<evidence type="ECO:0000313" key="6">
    <source>
        <dbReference type="EMBL" id="MCQ4163558.1"/>
    </source>
</evidence>
<dbReference type="InterPro" id="IPR055354">
    <property type="entry name" value="DUF7507"/>
</dbReference>
<feature type="domain" description="DUF11" evidence="3">
    <location>
        <begin position="2208"/>
        <end position="2327"/>
    </location>
</feature>
<dbReference type="Pfam" id="PF25564">
    <property type="entry name" value="DUF7933"/>
    <property type="match status" value="3"/>
</dbReference>
<sequence>MDSWKALVKYVAVTIGLAMGVCPGAQAALTATPITWNIIGLDSNSPAAGPRNFPVGAHICSNVATTNVAVAFVWDSANANINLRPGSQSSLVIPSIAAGTCQDAYFEAEVTQTAAAYGTTRRYHITATDGSGTASTPLPRELFVERLISQNRNAITNVRYGPTPASLTAVPAGGALNLVVGNTYTIELSGGTATQGYEQFEAFINFSNTIFQILSVSTTYSANTSIYVTSPSDKLYADACLWQNDPNSPNYRSCAGVTGKTGGANVVTTYTVRILGGGGTAQTLNTLLYDFSGSSFHYNADYAVGARIANIIDPGAATIAKSFSPNPSSLNGVAALSFTLGNPNAAPVGGYSVVDNLPVGLVVRSPSGVTTAGCGAPTVTAPPGGSTITIADAAVAANSSCVIKVDVTPTTTGTLVNTTNPLFVGGVDTGKTATATLTVNSAPPPGTGLCGLTLASWNFPTGMSTTAPLPTVSNVTAAAAAGAGVVPVFSSGDNTITPAGTGSWGSNGAVAVGTPLATTNNDYFEFALNTTGISAVYLRFDALFKTPNGPRGLAVYYGTTNTRPETGTSVFNNATALSTQNVWSAFGAGNSIAFTSGLNAGGNTYFRIYGFNSGNTNSGSDINLDNVLFTGCGSPVQPTLAKAFVPAAVAVNGVSTLTFTLANTNAAALSGAAFADTLPAGVQVAAVPAAATTCGGTWAPAAGATTLNFSGGVIPAGSSCTVSVNTAVTTAGPKTNVGGFLSTTEGGTNTGSVPVASVTGVLPPAIAKQFAPNPILAGGSAILTFTITNPNQNAALAGIAFSDTYPANLVNAATPGVVNGCGGSFTAAAGGSGFSLSGGTLAGGASCTVSVAVTSNTPGNYANVSGNVSHLINAQTVNGNTASATLGVTPPHPSIGLLKQIGPAAAGPWADYIAVTTGAPVYYRFTVENTGDVPLTPVSLADGRLNVSACNTAFTGLTLPVAVAANDNHIVTCVVGPVAATTGEHTNVARASGSYAATPYTSPDSNAVYGTTGLSIVKTAAQAFFRAAGDTLDYSYTVTNTGAAVLSGPVTVADDRTPVTCPALTTVGDLDAFFDPGEVIVCSASYSVVAADVTARVVTNTASAAAGGAASPPASVSVPLAPDLSVAKSNDVGGAVALGGTFNWTLAATNAASAGSAAFSSGQVLLVDDLPIAGASYAAAPTATTTGGTSGTINCALAAGTVTCTAAGAVVLPPGGGFSLAIATTATAPGPLANPRSGGACSVDSGNVLPEISDANNACPPNAVTVLAAPLLAVDKVANAANFTAGGSGGYTLTVANTGAVASSGTITVTDVLPAGLSVANGPVAPTGANAADWSCTAASNTITCTSSVAIGAAGSSVFGFSVAVAADAPSSVTNPASLRGGGDPACTVATPCADPTPPTTPVLRATSLAISKSDGSTTYTPGGTATYALVVTNAGPSTAAAVNVTDTLPAGVTLSGTPTCIVTGTASCGTVSGAVGTGSFSASGATLAPGAGHSLSYLLPVAFAANLAADPLVNSAETSDSADPDSPHAATDSNARLAQTALTLSKDDGQAIYTPGGTATYLLTVGNSGPGDATGVSLADTLPAGVTLTAAPGCTATGGASCGSVTGAAGGSAFSVSGASLAAGAGNSLVYSLPVQFASGMTTNPLVNSASVNGPDLAAPVSASDSDTLLGVTGLTLAKTDGSPTYTPGGSAVYTLVLDNAGPSDANAVTVTDTLPAGVTLAGSPSCTAAGTAFCGSLSGSAGGSTVSVSGATLAAGAGNRLTYSLPVQFAADLLTSPLVNTATANDPAAPSPSTASDSDTRSALTDLVLAKTDGSANYTPGTTATYVLTLTNNGPSDATAVAIADTLPAGVTLSAPPSCTANGNAACGSVSGTAGGSSAGLAGATLGAQAGDSLVLSLPVSFAADLSVNPLINTATADDSADPDGAQAQDSDALAALSGLSLTKDDGAASYVPGGTATYLVVVRNAGPSNANALTLADPLPAGVTLTATPTCIAVGSAACGAITGGAGGTSFGVSGASLAAGPGNELRYSVPVAFAPDLLADPLANAVTVSDPTDPTPATATDSNVRAAQVALGVSKTDGSLSYTPGGGATYTVVVSNDGPSDALDTRVSDNLPPGVTLSGAPGCVAAGAANCGTVSGSAGGSAFSAVGARVPAGAGNTLTITLPVSFAPGLTTDPLVNTAAASDPGDADGAAASDSDVLLASAGLTLTKDDGAATYVPGGTATYVLTLTNAGPSNANAVSLTDNLPAGVTLTGVPACLPVGTATCGTITGSAGGGAFSVAGATLPAGPPNGLTYSLPVAYSAGLTADPLVNTAIATDPSDPTPAVGSDSNVRAGGSVVLQVTKTDGSAAYTPGGTATYVITVTNAGSGNAADVSVADTLPAGVVLTGLVSCTPSGSANCGTVTSTVGGGSFSASSASIAAGAGNQLQFSVPVQFAPDLTADPLVNTATASDPDAAGGANGSDSDTRGALADLSIVKTGPPTIAGGAPMSYTLLITNTGPSAADGAAYHDALPAGITGVTATCGSPTGGASCTAPAVTGSDIAGYVVDGTVSVLPPGGTVTVTIDGNAPAGPTQMLANTASVAPPNGTGDPTPNNNTSTATTTTPVQLQRFEID</sequence>
<dbReference type="InterPro" id="IPR013783">
    <property type="entry name" value="Ig-like_fold"/>
</dbReference>
<keyword evidence="2" id="KW-0732">Signal</keyword>
<organism evidence="6 7">
    <name type="scientific">Tahibacter harae</name>
    <dbReference type="NCBI Taxonomy" id="2963937"/>
    <lineage>
        <taxon>Bacteria</taxon>
        <taxon>Pseudomonadati</taxon>
        <taxon>Pseudomonadota</taxon>
        <taxon>Gammaproteobacteria</taxon>
        <taxon>Lysobacterales</taxon>
        <taxon>Rhodanobacteraceae</taxon>
        <taxon>Tahibacter</taxon>
    </lineage>
</organism>
<feature type="domain" description="DUF11" evidence="3">
    <location>
        <begin position="1409"/>
        <end position="1526"/>
    </location>
</feature>
<accession>A0ABT1QM07</accession>
<dbReference type="InterPro" id="IPR051172">
    <property type="entry name" value="Chlamydia_OmcB"/>
</dbReference>
<dbReference type="NCBIfam" id="TIGR01451">
    <property type="entry name" value="B_ant_repeat"/>
    <property type="match status" value="9"/>
</dbReference>
<evidence type="ECO:0000313" key="7">
    <source>
        <dbReference type="Proteomes" id="UP001165498"/>
    </source>
</evidence>
<keyword evidence="7" id="KW-1185">Reference proteome</keyword>
<dbReference type="InterPro" id="IPR001434">
    <property type="entry name" value="OmcB-like_DUF11"/>
</dbReference>
<feature type="domain" description="DUF11" evidence="3">
    <location>
        <begin position="2075"/>
        <end position="2198"/>
    </location>
</feature>
<dbReference type="Pfam" id="PF24346">
    <property type="entry name" value="DUF7507"/>
    <property type="match status" value="2"/>
</dbReference>
<feature type="chain" id="PRO_5047450664" evidence="2">
    <location>
        <begin position="28"/>
        <end position="2616"/>
    </location>
</feature>
<name>A0ABT1QM07_9GAMM</name>
<dbReference type="Pfam" id="PF01345">
    <property type="entry name" value="DUF11"/>
    <property type="match status" value="10"/>
</dbReference>
<feature type="domain" description="DUF11" evidence="3">
    <location>
        <begin position="1942"/>
        <end position="2062"/>
    </location>
</feature>
<gene>
    <name evidence="6" type="ORF">NM961_02425</name>
</gene>
<protein>
    <submittedName>
        <fullName evidence="6">DUF11 domain-containing protein</fullName>
    </submittedName>
</protein>
<evidence type="ECO:0000259" key="4">
    <source>
        <dbReference type="Pfam" id="PF24346"/>
    </source>
</evidence>
<proteinExistence type="predicted"/>
<feature type="domain" description="DUF11" evidence="3">
    <location>
        <begin position="2342"/>
        <end position="2456"/>
    </location>
</feature>
<evidence type="ECO:0000259" key="5">
    <source>
        <dbReference type="Pfam" id="PF25564"/>
    </source>
</evidence>
<feature type="region of interest" description="Disordered" evidence="1">
    <location>
        <begin position="2446"/>
        <end position="2467"/>
    </location>
</feature>
<feature type="domain" description="DUF11" evidence="3">
    <location>
        <begin position="1272"/>
        <end position="1380"/>
    </location>
</feature>
<comment type="caution">
    <text evidence="6">The sequence shown here is derived from an EMBL/GenBank/DDBJ whole genome shotgun (WGS) entry which is preliminary data.</text>
</comment>
<dbReference type="Proteomes" id="UP001165498">
    <property type="component" value="Unassembled WGS sequence"/>
</dbReference>
<evidence type="ECO:0000256" key="1">
    <source>
        <dbReference type="SAM" id="MobiDB-lite"/>
    </source>
</evidence>
<feature type="compositionally biased region" description="Low complexity" evidence="1">
    <location>
        <begin position="2586"/>
        <end position="2606"/>
    </location>
</feature>
<dbReference type="RefSeq" id="WP_255910880.1">
    <property type="nucleotide sequence ID" value="NZ_JANFQO010000002.1"/>
</dbReference>
<feature type="domain" description="DUF11" evidence="3">
    <location>
        <begin position="2474"/>
        <end position="2603"/>
    </location>
</feature>
<feature type="domain" description="DUF7933" evidence="5">
    <location>
        <begin position="764"/>
        <end position="888"/>
    </location>
</feature>
<feature type="domain" description="DUF7507" evidence="4">
    <location>
        <begin position="893"/>
        <end position="997"/>
    </location>
</feature>
<feature type="domain" description="DUF7507" evidence="4">
    <location>
        <begin position="1013"/>
        <end position="1107"/>
    </location>
</feature>
<feature type="domain" description="DUF11" evidence="3">
    <location>
        <begin position="1545"/>
        <end position="1668"/>
    </location>
</feature>
<dbReference type="EMBL" id="JANFQO010000002">
    <property type="protein sequence ID" value="MCQ4163558.1"/>
    <property type="molecule type" value="Genomic_DNA"/>
</dbReference>
<dbReference type="InterPro" id="IPR047589">
    <property type="entry name" value="DUF11_rpt"/>
</dbReference>
<feature type="signal peptide" evidence="2">
    <location>
        <begin position="1"/>
        <end position="27"/>
    </location>
</feature>
<dbReference type="PANTHER" id="PTHR34819:SF3">
    <property type="entry name" value="CELL SURFACE PROTEIN"/>
    <property type="match status" value="1"/>
</dbReference>
<evidence type="ECO:0000256" key="2">
    <source>
        <dbReference type="SAM" id="SignalP"/>
    </source>
</evidence>
<feature type="region of interest" description="Disordered" evidence="1">
    <location>
        <begin position="2573"/>
        <end position="2606"/>
    </location>
</feature>
<feature type="domain" description="DUF7933" evidence="5">
    <location>
        <begin position="638"/>
        <end position="749"/>
    </location>
</feature>
<dbReference type="InterPro" id="IPR057693">
    <property type="entry name" value="DUF7933"/>
</dbReference>
<dbReference type="PANTHER" id="PTHR34819">
    <property type="entry name" value="LARGE CYSTEINE-RICH PERIPLASMIC PROTEIN OMCB"/>
    <property type="match status" value="1"/>
</dbReference>
<feature type="domain" description="DUF7933" evidence="5">
    <location>
        <begin position="318"/>
        <end position="439"/>
    </location>
</feature>
<dbReference type="Gene3D" id="2.60.40.10">
    <property type="entry name" value="Immunoglobulins"/>
    <property type="match status" value="1"/>
</dbReference>
<feature type="domain" description="DUF11" evidence="3">
    <location>
        <begin position="1808"/>
        <end position="1934"/>
    </location>
</feature>
<feature type="domain" description="DUF11" evidence="3">
    <location>
        <begin position="1676"/>
        <end position="1801"/>
    </location>
</feature>
<evidence type="ECO:0000259" key="3">
    <source>
        <dbReference type="Pfam" id="PF01345"/>
    </source>
</evidence>